<gene>
    <name evidence="1" type="ORF">EFA69_08320</name>
</gene>
<dbReference type="RefSeq" id="WP_123132638.1">
    <property type="nucleotide sequence ID" value="NZ_RJJE01000009.1"/>
</dbReference>
<dbReference type="Proteomes" id="UP000271010">
    <property type="component" value="Unassembled WGS sequence"/>
</dbReference>
<organism evidence="1 2">
    <name type="scientific">Rufibacter immobilis</name>
    <dbReference type="NCBI Taxonomy" id="1348778"/>
    <lineage>
        <taxon>Bacteria</taxon>
        <taxon>Pseudomonadati</taxon>
        <taxon>Bacteroidota</taxon>
        <taxon>Cytophagia</taxon>
        <taxon>Cytophagales</taxon>
        <taxon>Hymenobacteraceae</taxon>
        <taxon>Rufibacter</taxon>
    </lineage>
</organism>
<name>A0A3M9MVI1_9BACT</name>
<dbReference type="Pfam" id="PF14103">
    <property type="entry name" value="DUF4276"/>
    <property type="match status" value="1"/>
</dbReference>
<evidence type="ECO:0000313" key="2">
    <source>
        <dbReference type="Proteomes" id="UP000271010"/>
    </source>
</evidence>
<sequence length="190" mass="21899">MITIGLIGEDPNDTQSITNLLSPEFHKEIKFITLLKRINGSQLDNQKTKHLLRKEIEFEKPDLVIAIRDLDSHEQDNDKREKINEFFIAVNRISDGKSIKLLNIHEIEALILADIETFNSIYKTNISITTAPQSISEPKEFLKSATYKAKGKKYNESHNPEIFAHLKIEIIKSKCTYFNTFIERLSKALI</sequence>
<proteinExistence type="predicted"/>
<comment type="caution">
    <text evidence="1">The sequence shown here is derived from an EMBL/GenBank/DDBJ whole genome shotgun (WGS) entry which is preliminary data.</text>
</comment>
<keyword evidence="2" id="KW-1185">Reference proteome</keyword>
<accession>A0A3M9MVI1</accession>
<dbReference type="OrthoDB" id="881766at2"/>
<dbReference type="InterPro" id="IPR025455">
    <property type="entry name" value="DUF4276"/>
</dbReference>
<protein>
    <submittedName>
        <fullName evidence="1">DUF4276 family protein</fullName>
    </submittedName>
</protein>
<reference evidence="1 2" key="1">
    <citation type="submission" date="2018-11" db="EMBL/GenBank/DDBJ databases">
        <title>Rufibacter latericius sp. nov., isolated from water in Baiyang Lake.</title>
        <authorList>
            <person name="Yang Y."/>
        </authorList>
    </citation>
    <scope>NUCLEOTIDE SEQUENCE [LARGE SCALE GENOMIC DNA]</scope>
    <source>
        <strain evidence="1 2">MCC P1</strain>
    </source>
</reference>
<evidence type="ECO:0000313" key="1">
    <source>
        <dbReference type="EMBL" id="RNI29552.1"/>
    </source>
</evidence>
<dbReference type="EMBL" id="RJJE01000009">
    <property type="protein sequence ID" value="RNI29552.1"/>
    <property type="molecule type" value="Genomic_DNA"/>
</dbReference>
<dbReference type="AlphaFoldDB" id="A0A3M9MVI1"/>